<evidence type="ECO:0000256" key="1">
    <source>
        <dbReference type="ARBA" id="ARBA00004370"/>
    </source>
</evidence>
<comment type="subcellular location">
    <subcellularLocation>
        <location evidence="1">Membrane</location>
    </subcellularLocation>
</comment>
<evidence type="ECO:0000256" key="6">
    <source>
        <dbReference type="SAM" id="Phobius"/>
    </source>
</evidence>
<evidence type="ECO:0000313" key="7">
    <source>
        <dbReference type="EMBL" id="KAI6650574.1"/>
    </source>
</evidence>
<organism evidence="7 8">
    <name type="scientific">Oopsacas minuta</name>
    <dbReference type="NCBI Taxonomy" id="111878"/>
    <lineage>
        <taxon>Eukaryota</taxon>
        <taxon>Metazoa</taxon>
        <taxon>Porifera</taxon>
        <taxon>Hexactinellida</taxon>
        <taxon>Hexasterophora</taxon>
        <taxon>Lyssacinosida</taxon>
        <taxon>Leucopsacidae</taxon>
        <taxon>Oopsacas</taxon>
    </lineage>
</organism>
<keyword evidence="3 6" id="KW-0812">Transmembrane</keyword>
<evidence type="ECO:0000256" key="3">
    <source>
        <dbReference type="ARBA" id="ARBA00022692"/>
    </source>
</evidence>
<reference evidence="7 8" key="1">
    <citation type="journal article" date="2023" name="BMC Biol.">
        <title>The compact genome of the sponge Oopsacas minuta (Hexactinellida) is lacking key metazoan core genes.</title>
        <authorList>
            <person name="Santini S."/>
            <person name="Schenkelaars Q."/>
            <person name="Jourda C."/>
            <person name="Duchesne M."/>
            <person name="Belahbib H."/>
            <person name="Rocher C."/>
            <person name="Selva M."/>
            <person name="Riesgo A."/>
            <person name="Vervoort M."/>
            <person name="Leys S.P."/>
            <person name="Kodjabachian L."/>
            <person name="Le Bivic A."/>
            <person name="Borchiellini C."/>
            <person name="Claverie J.M."/>
            <person name="Renard E."/>
        </authorList>
    </citation>
    <scope>NUCLEOTIDE SEQUENCE [LARGE SCALE GENOMIC DNA]</scope>
    <source>
        <strain evidence="7">SPO-2</strain>
    </source>
</reference>
<dbReference type="GO" id="GO:0016020">
    <property type="term" value="C:membrane"/>
    <property type="evidence" value="ECO:0007669"/>
    <property type="project" value="UniProtKB-SubCell"/>
</dbReference>
<dbReference type="Proteomes" id="UP001165289">
    <property type="component" value="Unassembled WGS sequence"/>
</dbReference>
<accession>A0AAV7JQ24</accession>
<evidence type="ECO:0000256" key="4">
    <source>
        <dbReference type="ARBA" id="ARBA00022989"/>
    </source>
</evidence>
<name>A0AAV7JQ24_9METZ</name>
<evidence type="ECO:0000256" key="2">
    <source>
        <dbReference type="ARBA" id="ARBA00006843"/>
    </source>
</evidence>
<dbReference type="EMBL" id="JAKMXF010000310">
    <property type="protein sequence ID" value="KAI6650574.1"/>
    <property type="molecule type" value="Genomic_DNA"/>
</dbReference>
<dbReference type="AlphaFoldDB" id="A0AAV7JQ24"/>
<evidence type="ECO:0000256" key="5">
    <source>
        <dbReference type="ARBA" id="ARBA00023136"/>
    </source>
</evidence>
<gene>
    <name evidence="7" type="ORF">LOD99_7624</name>
</gene>
<comment type="similarity">
    <text evidence="2">Belongs to the CD225/Dispanin family.</text>
</comment>
<keyword evidence="5 6" id="KW-0472">Membrane</keyword>
<keyword evidence="4 6" id="KW-1133">Transmembrane helix</keyword>
<feature type="transmembrane region" description="Helical" evidence="6">
    <location>
        <begin position="54"/>
        <end position="77"/>
    </location>
</feature>
<dbReference type="InterPro" id="IPR007593">
    <property type="entry name" value="CD225/Dispanin_fam"/>
</dbReference>
<proteinExistence type="inferred from homology"/>
<sequence length="136" mass="15130">MTTGQYTPIQELPTNHDEIPLHPLNTESSSSHKIATVHDVTDEQVTALCLLCSILNYLCCPFLGIPALIFAIMGIEAEKRGEFEAAKSHAFHLKIFNIIYAVKLIIFLIFSSLCCLLFFIVFIVALIKGTATSDHY</sequence>
<dbReference type="Pfam" id="PF04505">
    <property type="entry name" value="CD225"/>
    <property type="match status" value="1"/>
</dbReference>
<keyword evidence="8" id="KW-1185">Reference proteome</keyword>
<evidence type="ECO:0000313" key="8">
    <source>
        <dbReference type="Proteomes" id="UP001165289"/>
    </source>
</evidence>
<feature type="transmembrane region" description="Helical" evidence="6">
    <location>
        <begin position="98"/>
        <end position="127"/>
    </location>
</feature>
<protein>
    <submittedName>
        <fullName evidence="7">Uncharacterized protein</fullName>
    </submittedName>
</protein>
<comment type="caution">
    <text evidence="7">The sequence shown here is derived from an EMBL/GenBank/DDBJ whole genome shotgun (WGS) entry which is preliminary data.</text>
</comment>